<evidence type="ECO:0000256" key="1">
    <source>
        <dbReference type="ARBA" id="ARBA00022574"/>
    </source>
</evidence>
<keyword evidence="2" id="KW-0677">Repeat</keyword>
<dbReference type="PANTHER" id="PTHR44436">
    <property type="entry name" value="F-BOX/WD REPEAT-CONTAINING PROTEIN 2"/>
    <property type="match status" value="1"/>
</dbReference>
<dbReference type="Gene3D" id="1.20.1280.50">
    <property type="match status" value="1"/>
</dbReference>
<dbReference type="InterPro" id="IPR019775">
    <property type="entry name" value="WD40_repeat_CS"/>
</dbReference>
<dbReference type="InterPro" id="IPR036047">
    <property type="entry name" value="F-box-like_dom_sf"/>
</dbReference>
<dbReference type="SMART" id="SM00320">
    <property type="entry name" value="WD40"/>
    <property type="match status" value="7"/>
</dbReference>
<feature type="domain" description="F-box" evidence="5">
    <location>
        <begin position="65"/>
        <end position="111"/>
    </location>
</feature>
<dbReference type="InterPro" id="IPR001810">
    <property type="entry name" value="F-box_dom"/>
</dbReference>
<evidence type="ECO:0000259" key="5">
    <source>
        <dbReference type="PROSITE" id="PS50181"/>
    </source>
</evidence>
<comment type="caution">
    <text evidence="6">The sequence shown here is derived from an EMBL/GenBank/DDBJ whole genome shotgun (WGS) entry which is preliminary data.</text>
</comment>
<dbReference type="InterPro" id="IPR042627">
    <property type="entry name" value="FBXW2"/>
</dbReference>
<dbReference type="Gene3D" id="2.130.10.10">
    <property type="entry name" value="YVTN repeat-like/Quinoprotein amine dehydrogenase"/>
    <property type="match status" value="2"/>
</dbReference>
<organism evidence="6 7">
    <name type="scientific">Basidiobolus ranarum</name>
    <dbReference type="NCBI Taxonomy" id="34480"/>
    <lineage>
        <taxon>Eukaryota</taxon>
        <taxon>Fungi</taxon>
        <taxon>Fungi incertae sedis</taxon>
        <taxon>Zoopagomycota</taxon>
        <taxon>Entomophthoromycotina</taxon>
        <taxon>Basidiobolomycetes</taxon>
        <taxon>Basidiobolales</taxon>
        <taxon>Basidiobolaceae</taxon>
        <taxon>Basidiobolus</taxon>
    </lineage>
</organism>
<dbReference type="InterPro" id="IPR020472">
    <property type="entry name" value="WD40_PAC1"/>
</dbReference>
<proteinExistence type="predicted"/>
<name>A0ABR2VSN5_9FUNG</name>
<feature type="compositionally biased region" description="Low complexity" evidence="4">
    <location>
        <begin position="138"/>
        <end position="148"/>
    </location>
</feature>
<evidence type="ECO:0000313" key="7">
    <source>
        <dbReference type="Proteomes" id="UP001479436"/>
    </source>
</evidence>
<dbReference type="PROSITE" id="PS50082">
    <property type="entry name" value="WD_REPEATS_2"/>
    <property type="match status" value="6"/>
</dbReference>
<dbReference type="PROSITE" id="PS00678">
    <property type="entry name" value="WD_REPEATS_1"/>
    <property type="match status" value="3"/>
</dbReference>
<dbReference type="PANTHER" id="PTHR44436:SF1">
    <property type="entry name" value="F-BOX_WD REPEAT-CONTAINING PROTEIN 2"/>
    <property type="match status" value="1"/>
</dbReference>
<keyword evidence="1 3" id="KW-0853">WD repeat</keyword>
<dbReference type="PROSITE" id="PS50181">
    <property type="entry name" value="FBOX"/>
    <property type="match status" value="1"/>
</dbReference>
<feature type="repeat" description="WD" evidence="3">
    <location>
        <begin position="358"/>
        <end position="397"/>
    </location>
</feature>
<feature type="repeat" description="WD" evidence="3">
    <location>
        <begin position="478"/>
        <end position="517"/>
    </location>
</feature>
<protein>
    <recommendedName>
        <fullName evidence="5">F-box domain-containing protein</fullName>
    </recommendedName>
</protein>
<evidence type="ECO:0000256" key="2">
    <source>
        <dbReference type="ARBA" id="ARBA00022737"/>
    </source>
</evidence>
<feature type="repeat" description="WD" evidence="3">
    <location>
        <begin position="318"/>
        <end position="357"/>
    </location>
</feature>
<dbReference type="PRINTS" id="PR00320">
    <property type="entry name" value="GPROTEINBRPT"/>
</dbReference>
<dbReference type="InterPro" id="IPR001680">
    <property type="entry name" value="WD40_rpt"/>
</dbReference>
<feature type="repeat" description="WD" evidence="3">
    <location>
        <begin position="278"/>
        <end position="317"/>
    </location>
</feature>
<feature type="repeat" description="WD" evidence="3">
    <location>
        <begin position="438"/>
        <end position="477"/>
    </location>
</feature>
<feature type="compositionally biased region" description="Low complexity" evidence="4">
    <location>
        <begin position="204"/>
        <end position="216"/>
    </location>
</feature>
<keyword evidence="7" id="KW-1185">Reference proteome</keyword>
<dbReference type="EMBL" id="JASJQH010008028">
    <property type="protein sequence ID" value="KAK9695871.1"/>
    <property type="molecule type" value="Genomic_DNA"/>
</dbReference>
<feature type="repeat" description="WD" evidence="3">
    <location>
        <begin position="398"/>
        <end position="437"/>
    </location>
</feature>
<dbReference type="InterPro" id="IPR036322">
    <property type="entry name" value="WD40_repeat_dom_sf"/>
</dbReference>
<dbReference type="Pfam" id="PF12937">
    <property type="entry name" value="F-box-like"/>
    <property type="match status" value="1"/>
</dbReference>
<gene>
    <name evidence="6" type="ORF">K7432_012761</name>
</gene>
<dbReference type="SUPFAM" id="SSF50978">
    <property type="entry name" value="WD40 repeat-like"/>
    <property type="match status" value="1"/>
</dbReference>
<dbReference type="PROSITE" id="PS50294">
    <property type="entry name" value="WD_REPEATS_REGION"/>
    <property type="match status" value="6"/>
</dbReference>
<dbReference type="Pfam" id="PF00400">
    <property type="entry name" value="WD40"/>
    <property type="match status" value="6"/>
</dbReference>
<feature type="region of interest" description="Disordered" evidence="4">
    <location>
        <begin position="138"/>
        <end position="163"/>
    </location>
</feature>
<evidence type="ECO:0000256" key="3">
    <source>
        <dbReference type="PROSITE-ProRule" id="PRU00221"/>
    </source>
</evidence>
<sequence length="560" mass="63601">MAHLLNTEAGPDLDEGYDEQKVEIPEWMDLWTDEQKSEFAYQLLLSVNPQSVEGVLSRLNPLLYKDFITHLPHELALHILSYTNISTLGRVSSVCKNWQRTIDDSGLWKKMYFNQGWEVKETELNNIVRAIEEDSMNESQYSELSEQSNEYEEEDTEPLVSPSQIGLSPVHVNTITRRIPELSLNDGFILVRAPQAHRERVSHDSNSSSSRLGLNSKTRRLHISPASPNRKTKGRIQGDPVFLYTEENKVTINWKYLTQQRAKLKHNWAHVHYQLRRLPGHAEGIYCIQFDEAKIVSGSRDHTIKIWDIHSGCCISTFRGHTASVLCLQYDDEIIVSGSSDSSVIVWDVTSGEIIRVLTGHTEPVLNLSFDKKHIVTCSKDRSIRVWDRATGALLRTLTGHRIAVNAVQFKDGIIVSASGDRTIMMWDLETGMCLKTLVGHTRGIACVQYDGKVIISGSKDRTIKIWDAITGECIRTLTGHTELVRTLQFNDKVILSGSYDRTIKIWDRQTGELLGDLKDGHACRVFKAQFDYTKVVSCSQDHHVLVWDFAHDVDVTYLA</sequence>
<accession>A0ABR2VSN5</accession>
<dbReference type="SMART" id="SM00256">
    <property type="entry name" value="FBOX"/>
    <property type="match status" value="1"/>
</dbReference>
<reference evidence="6 7" key="1">
    <citation type="submission" date="2023-04" db="EMBL/GenBank/DDBJ databases">
        <title>Genome of Basidiobolus ranarum AG-B5.</title>
        <authorList>
            <person name="Stajich J.E."/>
            <person name="Carter-House D."/>
            <person name="Gryganskyi A."/>
        </authorList>
    </citation>
    <scope>NUCLEOTIDE SEQUENCE [LARGE SCALE GENOMIC DNA]</scope>
    <source>
        <strain evidence="6 7">AG-B5</strain>
    </source>
</reference>
<dbReference type="SUPFAM" id="SSF81383">
    <property type="entry name" value="F-box domain"/>
    <property type="match status" value="1"/>
</dbReference>
<feature type="region of interest" description="Disordered" evidence="4">
    <location>
        <begin position="199"/>
        <end position="235"/>
    </location>
</feature>
<dbReference type="CDD" id="cd00200">
    <property type="entry name" value="WD40"/>
    <property type="match status" value="1"/>
</dbReference>
<dbReference type="Proteomes" id="UP001479436">
    <property type="component" value="Unassembled WGS sequence"/>
</dbReference>
<dbReference type="InterPro" id="IPR015943">
    <property type="entry name" value="WD40/YVTN_repeat-like_dom_sf"/>
</dbReference>
<evidence type="ECO:0000313" key="6">
    <source>
        <dbReference type="EMBL" id="KAK9695871.1"/>
    </source>
</evidence>
<evidence type="ECO:0000256" key="4">
    <source>
        <dbReference type="SAM" id="MobiDB-lite"/>
    </source>
</evidence>